<dbReference type="Gene3D" id="1.20.120.520">
    <property type="entry name" value="nmb1532 protein domain like"/>
    <property type="match status" value="1"/>
</dbReference>
<feature type="domain" description="Hemerythrin-like" evidence="1">
    <location>
        <begin position="200"/>
        <end position="312"/>
    </location>
</feature>
<sequence length="345" mass="38700">MSVTLEDNKRKAIAVKLADMKATQNLLIANEKSLISVCPDREITNRLEGFLRDDQKNLGIIDTVIVQYGIKAEPNPTMQQEIEEVEKMMQDSELTLFDKVAKHELLKHTQAMAGVLVHKAGQVVGADIAVAIAPLNTVNFENRGHEEQLKGIMESLSTMELTGKPSDSGLWSRVQDTIAALSGIAGSLISRNDHEINICDLIRLDHTKVYSLFSQIKATNDSQKLEEYFGQLYQDLNAHAEAEEQVVYPVVRPYFNDVQKLYDEQAEMKQTLEQIKAMNCEDTVAFKAAVELLAAAITTHIKEEEEEMFPRIHSSFGDDQQKQLATDFKIAKSQIQDQRLVSASH</sequence>
<dbReference type="PANTHER" id="PTHR35585">
    <property type="entry name" value="HHE DOMAIN PROTEIN (AFU_ORTHOLOGUE AFUA_4G00730)"/>
    <property type="match status" value="1"/>
</dbReference>
<dbReference type="EMBL" id="QBML01000023">
    <property type="protein sequence ID" value="PZO38459.1"/>
    <property type="molecule type" value="Genomic_DNA"/>
</dbReference>
<evidence type="ECO:0000313" key="3">
    <source>
        <dbReference type="Proteomes" id="UP000249467"/>
    </source>
</evidence>
<accession>A0A2W4W922</accession>
<organism evidence="2 3">
    <name type="scientific">Pseudanabaena frigida</name>
    <dbReference type="NCBI Taxonomy" id="945775"/>
    <lineage>
        <taxon>Bacteria</taxon>
        <taxon>Bacillati</taxon>
        <taxon>Cyanobacteriota</taxon>
        <taxon>Cyanophyceae</taxon>
        <taxon>Pseudanabaenales</taxon>
        <taxon>Pseudanabaenaceae</taxon>
        <taxon>Pseudanabaena</taxon>
    </lineage>
</organism>
<comment type="caution">
    <text evidence="2">The sequence shown here is derived from an EMBL/GenBank/DDBJ whole genome shotgun (WGS) entry which is preliminary data.</text>
</comment>
<evidence type="ECO:0000259" key="1">
    <source>
        <dbReference type="Pfam" id="PF01814"/>
    </source>
</evidence>
<gene>
    <name evidence="2" type="ORF">DCF19_16170</name>
</gene>
<evidence type="ECO:0000313" key="2">
    <source>
        <dbReference type="EMBL" id="PZO38459.1"/>
    </source>
</evidence>
<protein>
    <submittedName>
        <fullName evidence="2">DNA nickase</fullName>
    </submittedName>
</protein>
<reference evidence="2 3" key="1">
    <citation type="submission" date="2018-04" db="EMBL/GenBank/DDBJ databases">
        <authorList>
            <person name="Go L.Y."/>
            <person name="Mitchell J.A."/>
        </authorList>
    </citation>
    <scope>NUCLEOTIDE SEQUENCE [LARGE SCALE GENOMIC DNA]</scope>
    <source>
        <strain evidence="2">ULC066bin1</strain>
    </source>
</reference>
<dbReference type="CDD" id="cd12108">
    <property type="entry name" value="Hr-like"/>
    <property type="match status" value="1"/>
</dbReference>
<dbReference type="Pfam" id="PF01814">
    <property type="entry name" value="Hemerythrin"/>
    <property type="match status" value="1"/>
</dbReference>
<proteinExistence type="predicted"/>
<reference evidence="2 3" key="2">
    <citation type="submission" date="2018-06" db="EMBL/GenBank/DDBJ databases">
        <title>Metagenomic assembly of (sub)arctic Cyanobacteria and their associated microbiome from non-axenic cultures.</title>
        <authorList>
            <person name="Baurain D."/>
        </authorList>
    </citation>
    <scope>NUCLEOTIDE SEQUENCE [LARGE SCALE GENOMIC DNA]</scope>
    <source>
        <strain evidence="2">ULC066bin1</strain>
    </source>
</reference>
<dbReference type="Proteomes" id="UP000249467">
    <property type="component" value="Unassembled WGS sequence"/>
</dbReference>
<dbReference type="AlphaFoldDB" id="A0A2W4W922"/>
<name>A0A2W4W922_9CYAN</name>
<dbReference type="PANTHER" id="PTHR35585:SF1">
    <property type="entry name" value="HHE DOMAIN PROTEIN (AFU_ORTHOLOGUE AFUA_4G00730)"/>
    <property type="match status" value="1"/>
</dbReference>
<dbReference type="InterPro" id="IPR012312">
    <property type="entry name" value="Hemerythrin-like"/>
</dbReference>